<dbReference type="GO" id="GO:0003746">
    <property type="term" value="F:translation elongation factor activity"/>
    <property type="evidence" value="ECO:0007669"/>
    <property type="project" value="UniProtKB-UniRule"/>
</dbReference>
<dbReference type="FunCoup" id="A0A1Z5JP75">
    <property type="interactions" value="462"/>
</dbReference>
<comment type="subcellular location">
    <subcellularLocation>
        <location evidence="4">Mitochondrion</location>
    </subcellularLocation>
</comment>
<dbReference type="Pfam" id="PF00889">
    <property type="entry name" value="EF_TS"/>
    <property type="match status" value="1"/>
</dbReference>
<dbReference type="SUPFAM" id="SSF46934">
    <property type="entry name" value="UBA-like"/>
    <property type="match status" value="1"/>
</dbReference>
<gene>
    <name evidence="6" type="ORF">FisN_3Lh250</name>
</gene>
<evidence type="ECO:0000313" key="7">
    <source>
        <dbReference type="Proteomes" id="UP000198406"/>
    </source>
</evidence>
<dbReference type="Gene3D" id="1.10.286.20">
    <property type="match status" value="1"/>
</dbReference>
<dbReference type="InParanoid" id="A0A1Z5JP75"/>
<evidence type="ECO:0000256" key="1">
    <source>
        <dbReference type="ARBA" id="ARBA00005532"/>
    </source>
</evidence>
<dbReference type="FunFam" id="1.10.8.10:FF:000001">
    <property type="entry name" value="Elongation factor Ts"/>
    <property type="match status" value="1"/>
</dbReference>
<dbReference type="PANTHER" id="PTHR11741:SF0">
    <property type="entry name" value="ELONGATION FACTOR TS, MITOCHONDRIAL"/>
    <property type="match status" value="1"/>
</dbReference>
<dbReference type="GO" id="GO:0070125">
    <property type="term" value="P:mitochondrial translational elongation"/>
    <property type="evidence" value="ECO:0007669"/>
    <property type="project" value="TreeGrafter"/>
</dbReference>
<evidence type="ECO:0000256" key="2">
    <source>
        <dbReference type="ARBA" id="ARBA00022768"/>
    </source>
</evidence>
<name>A0A1Z5JP75_FISSO</name>
<feature type="domain" description="Translation elongation factor EFTs/EF1B dimerisation" evidence="5">
    <location>
        <begin position="104"/>
        <end position="323"/>
    </location>
</feature>
<dbReference type="Gene3D" id="3.30.479.20">
    <property type="entry name" value="Elongation factor Ts, dimerisation domain"/>
    <property type="match status" value="2"/>
</dbReference>
<reference evidence="6 7" key="1">
    <citation type="journal article" date="2015" name="Plant Cell">
        <title>Oil accumulation by the oleaginous diatom Fistulifera solaris as revealed by the genome and transcriptome.</title>
        <authorList>
            <person name="Tanaka T."/>
            <person name="Maeda Y."/>
            <person name="Veluchamy A."/>
            <person name="Tanaka M."/>
            <person name="Abida H."/>
            <person name="Marechal E."/>
            <person name="Bowler C."/>
            <person name="Muto M."/>
            <person name="Sunaga Y."/>
            <person name="Tanaka M."/>
            <person name="Yoshino T."/>
            <person name="Taniguchi T."/>
            <person name="Fukuda Y."/>
            <person name="Nemoto M."/>
            <person name="Matsumoto M."/>
            <person name="Wong P.S."/>
            <person name="Aburatani S."/>
            <person name="Fujibuchi W."/>
        </authorList>
    </citation>
    <scope>NUCLEOTIDE SEQUENCE [LARGE SCALE GENOMIC DNA]</scope>
    <source>
        <strain evidence="6 7">JPCC DA0580</strain>
    </source>
</reference>
<comment type="caution">
    <text evidence="6">The sequence shown here is derived from an EMBL/GenBank/DDBJ whole genome shotgun (WGS) entry which is preliminary data.</text>
</comment>
<keyword evidence="3 4" id="KW-0648">Protein biosynthesis</keyword>
<evidence type="ECO:0000256" key="4">
    <source>
        <dbReference type="HAMAP-Rule" id="MF_03135"/>
    </source>
</evidence>
<dbReference type="AlphaFoldDB" id="A0A1Z5JP75"/>
<dbReference type="InterPro" id="IPR036402">
    <property type="entry name" value="EF-Ts_dimer_sf"/>
</dbReference>
<dbReference type="InterPro" id="IPR014039">
    <property type="entry name" value="Transl_elong_EFTs/EF1B_dimer"/>
</dbReference>
<evidence type="ECO:0000313" key="6">
    <source>
        <dbReference type="EMBL" id="GAX15804.1"/>
    </source>
</evidence>
<comment type="similarity">
    <text evidence="1 4">Belongs to the EF-Ts family.</text>
</comment>
<dbReference type="CDD" id="cd14275">
    <property type="entry name" value="UBA_EF-Ts"/>
    <property type="match status" value="1"/>
</dbReference>
<dbReference type="OrthoDB" id="277235at2759"/>
<protein>
    <recommendedName>
        <fullName evidence="4">Elongation factor Ts, mitochondrial</fullName>
        <shortName evidence="4">EF-Ts</shortName>
        <shortName evidence="4">EF-TsMt</shortName>
    </recommendedName>
</protein>
<dbReference type="EMBL" id="BDSP01000096">
    <property type="protein sequence ID" value="GAX15804.1"/>
    <property type="molecule type" value="Genomic_DNA"/>
</dbReference>
<comment type="function">
    <text evidence="4">Associates with the EF-Tu.GDP complex and induces the exchange of GDP to GTP. It remains bound to the aminoacyl-tRNA.EF-Tu.GTP complex up to the GTP hydrolysis stage on the ribosome.</text>
</comment>
<dbReference type="SUPFAM" id="SSF54713">
    <property type="entry name" value="Elongation factor Ts (EF-Ts), dimerisation domain"/>
    <property type="match status" value="2"/>
</dbReference>
<sequence length="324" mass="35384">MSTTQRCSSILLRYASRTKSLYRFQQRCNFSAGFSMEALKELRTLTGAPIVECKKALQSTDGQVPSALDWLREHGAAKATSKVQGRETTQGLIGLQVAPDGKSASLVQVACETDFAALSARFVDFVTKVADATGTLSIGASSEDMFEAESGGESVKRLLDEAVVAIRENISVKQAIKFEATEAEGIFVGYVHNRVDGKDAGFAAAVVEVAPSKPGSVSREKLQEIGKRLAMHVVAARPTYLSSDDIPQDELTKEKDILRNQMGDSDKPPEILEKIVNGRLHKYYEQFCLLEQAHMIEESNPKVKGFLKDSSVVVKQFKLMTTGN</sequence>
<proteinExistence type="inferred from homology"/>
<dbReference type="InterPro" id="IPR001816">
    <property type="entry name" value="Transl_elong_EFTs/EF1B"/>
</dbReference>
<dbReference type="PANTHER" id="PTHR11741">
    <property type="entry name" value="ELONGATION FACTOR TS"/>
    <property type="match status" value="1"/>
</dbReference>
<dbReference type="Gene3D" id="1.10.8.10">
    <property type="entry name" value="DNA helicase RuvA subunit, C-terminal domain"/>
    <property type="match status" value="1"/>
</dbReference>
<evidence type="ECO:0000256" key="3">
    <source>
        <dbReference type="ARBA" id="ARBA00022917"/>
    </source>
</evidence>
<dbReference type="FunFam" id="1.10.286.20:FF:000001">
    <property type="entry name" value="Elongation factor Ts"/>
    <property type="match status" value="1"/>
</dbReference>
<dbReference type="InterPro" id="IPR009060">
    <property type="entry name" value="UBA-like_sf"/>
</dbReference>
<organism evidence="6 7">
    <name type="scientific">Fistulifera solaris</name>
    <name type="common">Oleaginous diatom</name>
    <dbReference type="NCBI Taxonomy" id="1519565"/>
    <lineage>
        <taxon>Eukaryota</taxon>
        <taxon>Sar</taxon>
        <taxon>Stramenopiles</taxon>
        <taxon>Ochrophyta</taxon>
        <taxon>Bacillariophyta</taxon>
        <taxon>Bacillariophyceae</taxon>
        <taxon>Bacillariophycidae</taxon>
        <taxon>Naviculales</taxon>
        <taxon>Naviculaceae</taxon>
        <taxon>Fistulifera</taxon>
    </lineage>
</organism>
<keyword evidence="4" id="KW-0496">Mitochondrion</keyword>
<dbReference type="NCBIfam" id="TIGR00116">
    <property type="entry name" value="tsf"/>
    <property type="match status" value="1"/>
</dbReference>
<dbReference type="HAMAP" id="MF_00050">
    <property type="entry name" value="EF_Ts"/>
    <property type="match status" value="1"/>
</dbReference>
<dbReference type="GO" id="GO:0005739">
    <property type="term" value="C:mitochondrion"/>
    <property type="evidence" value="ECO:0007669"/>
    <property type="project" value="UniProtKB-SubCell"/>
</dbReference>
<keyword evidence="2 4" id="KW-0251">Elongation factor</keyword>
<evidence type="ECO:0000259" key="5">
    <source>
        <dbReference type="Pfam" id="PF00889"/>
    </source>
</evidence>
<accession>A0A1Z5JP75</accession>
<dbReference type="Proteomes" id="UP000198406">
    <property type="component" value="Unassembled WGS sequence"/>
</dbReference>
<keyword evidence="7" id="KW-1185">Reference proteome</keyword>